<feature type="compositionally biased region" description="Basic and acidic residues" evidence="1">
    <location>
        <begin position="34"/>
        <end position="45"/>
    </location>
</feature>
<dbReference type="EMBL" id="EAAA01002788">
    <property type="status" value="NOT_ANNOTATED_CDS"/>
    <property type="molecule type" value="Genomic_DNA"/>
</dbReference>
<dbReference type="AlphaFoldDB" id="H2XLM4"/>
<evidence type="ECO:0000313" key="3">
    <source>
        <dbReference type="Proteomes" id="UP000008144"/>
    </source>
</evidence>
<name>H2XLM4_CIOIN</name>
<evidence type="ECO:0000256" key="1">
    <source>
        <dbReference type="SAM" id="MobiDB-lite"/>
    </source>
</evidence>
<sequence length="223" mass="25217">MDVVEAATFPSQTDHIQHEVKDYLSTSTNETLLKESDDKVMDSKPQDSSFEISNDSFSSDDSSVYASPVGDLNEAETKINEKHKKQDENENNKIAQMDIEEQTRNQTEMDKQHEKLDENIDITEMEIGKQTETGNKTDKLNEKTGENMEVLQMEIDKQNTNETVMKTKINEVKKKLEQNAGNKQIDIDKENTTGVVTTPKGNEENIAEENTAVKTTEKVLGEI</sequence>
<evidence type="ECO:0000313" key="2">
    <source>
        <dbReference type="Ensembl" id="ENSCINP00000030556.1"/>
    </source>
</evidence>
<reference evidence="2" key="3">
    <citation type="submission" date="2025-08" db="UniProtKB">
        <authorList>
            <consortium name="Ensembl"/>
        </authorList>
    </citation>
    <scope>IDENTIFICATION</scope>
</reference>
<keyword evidence="3" id="KW-1185">Reference proteome</keyword>
<dbReference type="InParanoid" id="H2XLM4"/>
<dbReference type="Ensembl" id="ENSCINT00000035761.1">
    <property type="protein sequence ID" value="ENSCINP00000030556.1"/>
    <property type="gene ID" value="ENSCING00000024959.1"/>
</dbReference>
<reference evidence="2" key="2">
    <citation type="journal article" date="2008" name="Genome Biol.">
        <title>Improved genome assembly and evidence-based global gene model set for the chordate Ciona intestinalis: new insight into intron and operon populations.</title>
        <authorList>
            <person name="Satou Y."/>
            <person name="Mineta K."/>
            <person name="Ogasawara M."/>
            <person name="Sasakura Y."/>
            <person name="Shoguchi E."/>
            <person name="Ueno K."/>
            <person name="Yamada L."/>
            <person name="Matsumoto J."/>
            <person name="Wasserscheid J."/>
            <person name="Dewar K."/>
            <person name="Wiley G.B."/>
            <person name="Macmil S.L."/>
            <person name="Roe B.A."/>
            <person name="Zeller R.W."/>
            <person name="Hastings K.E."/>
            <person name="Lemaire P."/>
            <person name="Lindquist E."/>
            <person name="Endo T."/>
            <person name="Hotta K."/>
            <person name="Inaba K."/>
        </authorList>
    </citation>
    <scope>NUCLEOTIDE SEQUENCE [LARGE SCALE GENOMIC DNA]</scope>
    <source>
        <strain evidence="2">wild type</strain>
    </source>
</reference>
<accession>H2XLM4</accession>
<dbReference type="HOGENOM" id="CLU_1242563_0_0_1"/>
<feature type="compositionally biased region" description="Basic and acidic residues" evidence="1">
    <location>
        <begin position="101"/>
        <end position="118"/>
    </location>
</feature>
<dbReference type="Proteomes" id="UP000008144">
    <property type="component" value="Chromosome 8"/>
</dbReference>
<feature type="compositionally biased region" description="Low complexity" evidence="1">
    <location>
        <begin position="47"/>
        <end position="63"/>
    </location>
</feature>
<feature type="compositionally biased region" description="Basic and acidic residues" evidence="1">
    <location>
        <begin position="135"/>
        <end position="146"/>
    </location>
</feature>
<feature type="compositionally biased region" description="Basic and acidic residues" evidence="1">
    <location>
        <begin position="75"/>
        <end position="91"/>
    </location>
</feature>
<protein>
    <submittedName>
        <fullName evidence="2">Uncharacterized protein</fullName>
    </submittedName>
</protein>
<organism evidence="2 3">
    <name type="scientific">Ciona intestinalis</name>
    <name type="common">Transparent sea squirt</name>
    <name type="synonym">Ascidia intestinalis</name>
    <dbReference type="NCBI Taxonomy" id="7719"/>
    <lineage>
        <taxon>Eukaryota</taxon>
        <taxon>Metazoa</taxon>
        <taxon>Chordata</taxon>
        <taxon>Tunicata</taxon>
        <taxon>Ascidiacea</taxon>
        <taxon>Phlebobranchia</taxon>
        <taxon>Cionidae</taxon>
        <taxon>Ciona</taxon>
    </lineage>
</organism>
<reference evidence="2" key="4">
    <citation type="submission" date="2025-09" db="UniProtKB">
        <authorList>
            <consortium name="Ensembl"/>
        </authorList>
    </citation>
    <scope>IDENTIFICATION</scope>
</reference>
<reference evidence="3" key="1">
    <citation type="journal article" date="2002" name="Science">
        <title>The draft genome of Ciona intestinalis: insights into chordate and vertebrate origins.</title>
        <authorList>
            <person name="Dehal P."/>
            <person name="Satou Y."/>
            <person name="Campbell R.K."/>
            <person name="Chapman J."/>
            <person name="Degnan B."/>
            <person name="De Tomaso A."/>
            <person name="Davidson B."/>
            <person name="Di Gregorio A."/>
            <person name="Gelpke M."/>
            <person name="Goodstein D.M."/>
            <person name="Harafuji N."/>
            <person name="Hastings K.E."/>
            <person name="Ho I."/>
            <person name="Hotta K."/>
            <person name="Huang W."/>
            <person name="Kawashima T."/>
            <person name="Lemaire P."/>
            <person name="Martinez D."/>
            <person name="Meinertzhagen I.A."/>
            <person name="Necula S."/>
            <person name="Nonaka M."/>
            <person name="Putnam N."/>
            <person name="Rash S."/>
            <person name="Saiga H."/>
            <person name="Satake M."/>
            <person name="Terry A."/>
            <person name="Yamada L."/>
            <person name="Wang H.G."/>
            <person name="Awazu S."/>
            <person name="Azumi K."/>
            <person name="Boore J."/>
            <person name="Branno M."/>
            <person name="Chin-Bow S."/>
            <person name="DeSantis R."/>
            <person name="Doyle S."/>
            <person name="Francino P."/>
            <person name="Keys D.N."/>
            <person name="Haga S."/>
            <person name="Hayashi H."/>
            <person name="Hino K."/>
            <person name="Imai K.S."/>
            <person name="Inaba K."/>
            <person name="Kano S."/>
            <person name="Kobayashi K."/>
            <person name="Kobayashi M."/>
            <person name="Lee B.I."/>
            <person name="Makabe K.W."/>
            <person name="Manohar C."/>
            <person name="Matassi G."/>
            <person name="Medina M."/>
            <person name="Mochizuki Y."/>
            <person name="Mount S."/>
            <person name="Morishita T."/>
            <person name="Miura S."/>
            <person name="Nakayama A."/>
            <person name="Nishizaka S."/>
            <person name="Nomoto H."/>
            <person name="Ohta F."/>
            <person name="Oishi K."/>
            <person name="Rigoutsos I."/>
            <person name="Sano M."/>
            <person name="Sasaki A."/>
            <person name="Sasakura Y."/>
            <person name="Shoguchi E."/>
            <person name="Shin-i T."/>
            <person name="Spagnuolo A."/>
            <person name="Stainier D."/>
            <person name="Suzuki M.M."/>
            <person name="Tassy O."/>
            <person name="Takatori N."/>
            <person name="Tokuoka M."/>
            <person name="Yagi K."/>
            <person name="Yoshizaki F."/>
            <person name="Wada S."/>
            <person name="Zhang C."/>
            <person name="Hyatt P.D."/>
            <person name="Larimer F."/>
            <person name="Detter C."/>
            <person name="Doggett N."/>
            <person name="Glavina T."/>
            <person name="Hawkins T."/>
            <person name="Richardson P."/>
            <person name="Lucas S."/>
            <person name="Kohara Y."/>
            <person name="Levine M."/>
            <person name="Satoh N."/>
            <person name="Rokhsar D.S."/>
        </authorList>
    </citation>
    <scope>NUCLEOTIDE SEQUENCE [LARGE SCALE GENOMIC DNA]</scope>
</reference>
<feature type="region of interest" description="Disordered" evidence="1">
    <location>
        <begin position="34"/>
        <end position="146"/>
    </location>
</feature>
<proteinExistence type="predicted"/>